<proteinExistence type="predicted"/>
<organism evidence="1 2">
    <name type="scientific">Salix viminalis</name>
    <name type="common">Common osier</name>
    <name type="synonym">Basket willow</name>
    <dbReference type="NCBI Taxonomy" id="40686"/>
    <lineage>
        <taxon>Eukaryota</taxon>
        <taxon>Viridiplantae</taxon>
        <taxon>Streptophyta</taxon>
        <taxon>Embryophyta</taxon>
        <taxon>Tracheophyta</taxon>
        <taxon>Spermatophyta</taxon>
        <taxon>Magnoliopsida</taxon>
        <taxon>eudicotyledons</taxon>
        <taxon>Gunneridae</taxon>
        <taxon>Pentapetalae</taxon>
        <taxon>rosids</taxon>
        <taxon>fabids</taxon>
        <taxon>Malpighiales</taxon>
        <taxon>Salicaceae</taxon>
        <taxon>Saliceae</taxon>
        <taxon>Salix</taxon>
    </lineage>
</organism>
<dbReference type="OrthoDB" id="1932741at2759"/>
<evidence type="ECO:0000313" key="2">
    <source>
        <dbReference type="Proteomes" id="UP001151529"/>
    </source>
</evidence>
<dbReference type="Proteomes" id="UP001151529">
    <property type="component" value="Chromosome 12"/>
</dbReference>
<dbReference type="EMBL" id="JAPFFL010000018">
    <property type="protein sequence ID" value="KAJ6672460.1"/>
    <property type="molecule type" value="Genomic_DNA"/>
</dbReference>
<sequence>MEDFPNCIHQSELSQILPKGQHLTWHNGQQGGVAILRKLDWAFGSQSFLMNWPQSQATFQARIHSDHSPIILTFMPSPAHHRGRFKFLNLWTDQDGYEEMIQAAWGMAVFGNPIYRLATKLRTLVISATFIGDTRTAFLLGFKGQSRSGRRLKFY</sequence>
<dbReference type="AlphaFoldDB" id="A0A9Q0NMG5"/>
<keyword evidence="2" id="KW-1185">Reference proteome</keyword>
<dbReference type="SUPFAM" id="SSF56219">
    <property type="entry name" value="DNase I-like"/>
    <property type="match status" value="1"/>
</dbReference>
<evidence type="ECO:0008006" key="3">
    <source>
        <dbReference type="Google" id="ProtNLM"/>
    </source>
</evidence>
<comment type="caution">
    <text evidence="1">The sequence shown here is derived from an EMBL/GenBank/DDBJ whole genome shotgun (WGS) entry which is preliminary data.</text>
</comment>
<reference evidence="1" key="2">
    <citation type="journal article" date="2023" name="Int. J. Mol. Sci.">
        <title>De Novo Assembly and Annotation of 11 Diverse Shrub Willow (Salix) Genomes Reveals Novel Gene Organization in Sex-Linked Regions.</title>
        <authorList>
            <person name="Hyden B."/>
            <person name="Feng K."/>
            <person name="Yates T.B."/>
            <person name="Jawdy S."/>
            <person name="Cereghino C."/>
            <person name="Smart L.B."/>
            <person name="Muchero W."/>
        </authorList>
    </citation>
    <scope>NUCLEOTIDE SEQUENCE [LARGE SCALE GENOMIC DNA]</scope>
    <source>
        <tissue evidence="1">Shoot tip</tissue>
    </source>
</reference>
<dbReference type="PANTHER" id="PTHR33710">
    <property type="entry name" value="BNAC02G09200D PROTEIN"/>
    <property type="match status" value="1"/>
</dbReference>
<protein>
    <recommendedName>
        <fullName evidence="3">Endonuclease/exonuclease/phosphatase domain-containing protein</fullName>
    </recommendedName>
</protein>
<name>A0A9Q0NMG5_SALVM</name>
<dbReference type="PANTHER" id="PTHR33710:SF79">
    <property type="entry name" value="OS06G0205337 PROTEIN"/>
    <property type="match status" value="1"/>
</dbReference>
<accession>A0A9Q0NMG5</accession>
<reference evidence="1" key="1">
    <citation type="submission" date="2022-11" db="EMBL/GenBank/DDBJ databases">
        <authorList>
            <person name="Hyden B.L."/>
            <person name="Feng K."/>
            <person name="Yates T."/>
            <person name="Jawdy S."/>
            <person name="Smart L.B."/>
            <person name="Muchero W."/>
        </authorList>
    </citation>
    <scope>NUCLEOTIDE SEQUENCE</scope>
    <source>
        <tissue evidence="1">Shoot tip</tissue>
    </source>
</reference>
<dbReference type="InterPro" id="IPR036691">
    <property type="entry name" value="Endo/exonu/phosph_ase_sf"/>
</dbReference>
<gene>
    <name evidence="1" type="ORF">OIU85_013768</name>
</gene>
<evidence type="ECO:0000313" key="1">
    <source>
        <dbReference type="EMBL" id="KAJ6672460.1"/>
    </source>
</evidence>